<comment type="caution">
    <text evidence="2">The sequence shown here is derived from an EMBL/GenBank/DDBJ whole genome shotgun (WGS) entry which is preliminary data.</text>
</comment>
<keyword evidence="1" id="KW-0812">Transmembrane</keyword>
<accession>A0AAD3S7Q6</accession>
<reference evidence="2" key="1">
    <citation type="submission" date="2023-05" db="EMBL/GenBank/DDBJ databases">
        <title>Nepenthes gracilis genome sequencing.</title>
        <authorList>
            <person name="Fukushima K."/>
        </authorList>
    </citation>
    <scope>NUCLEOTIDE SEQUENCE</scope>
    <source>
        <strain evidence="2">SING2019-196</strain>
    </source>
</reference>
<dbReference type="Proteomes" id="UP001279734">
    <property type="component" value="Unassembled WGS sequence"/>
</dbReference>
<evidence type="ECO:0000313" key="3">
    <source>
        <dbReference type="Proteomes" id="UP001279734"/>
    </source>
</evidence>
<evidence type="ECO:0000256" key="1">
    <source>
        <dbReference type="SAM" id="Phobius"/>
    </source>
</evidence>
<dbReference type="EMBL" id="BSYO01000006">
    <property type="protein sequence ID" value="GMH06005.1"/>
    <property type="molecule type" value="Genomic_DNA"/>
</dbReference>
<evidence type="ECO:0000313" key="2">
    <source>
        <dbReference type="EMBL" id="GMH06005.1"/>
    </source>
</evidence>
<protein>
    <submittedName>
        <fullName evidence="2">Uncharacterized protein</fullName>
    </submittedName>
</protein>
<organism evidence="2 3">
    <name type="scientific">Nepenthes gracilis</name>
    <name type="common">Slender pitcher plant</name>
    <dbReference type="NCBI Taxonomy" id="150966"/>
    <lineage>
        <taxon>Eukaryota</taxon>
        <taxon>Viridiplantae</taxon>
        <taxon>Streptophyta</taxon>
        <taxon>Embryophyta</taxon>
        <taxon>Tracheophyta</taxon>
        <taxon>Spermatophyta</taxon>
        <taxon>Magnoliopsida</taxon>
        <taxon>eudicotyledons</taxon>
        <taxon>Gunneridae</taxon>
        <taxon>Pentapetalae</taxon>
        <taxon>Caryophyllales</taxon>
        <taxon>Nepenthaceae</taxon>
        <taxon>Nepenthes</taxon>
    </lineage>
</organism>
<feature type="transmembrane region" description="Helical" evidence="1">
    <location>
        <begin position="20"/>
        <end position="40"/>
    </location>
</feature>
<keyword evidence="1" id="KW-0472">Membrane</keyword>
<proteinExistence type="predicted"/>
<name>A0AAD3S7Q6_NEPGR</name>
<feature type="transmembrane region" description="Helical" evidence="1">
    <location>
        <begin position="72"/>
        <end position="93"/>
    </location>
</feature>
<sequence>MLVWRGWLHAGKKLASLSLCHVDAADIGMALMFCFGALTVSPAGPAAGPGMTIAGMLLCGISTGLKEPFLGLCYLVLYRYCVYCFIGTAPLFLPPLELMLLHSKMLMLIVIELVVRVAEVCPGASLNEAGCCRLPPTLFSIVCIALRLEASSFAVDCIRCTASACGSVRMWMLRLMHLPEQMWDNLFQVALDAKLMKGPDEMRCPELLQQWLGPDIDPCFVSFLLLLMDYIAGCGLLQSSSVEPDLLW</sequence>
<keyword evidence="3" id="KW-1185">Reference proteome</keyword>
<keyword evidence="1" id="KW-1133">Transmembrane helix</keyword>
<dbReference type="AlphaFoldDB" id="A0AAD3S7Q6"/>
<gene>
    <name evidence="2" type="ORF">Nepgr_007845</name>
</gene>